<organism evidence="1 2">
    <name type="scientific">Tanacetum coccineum</name>
    <dbReference type="NCBI Taxonomy" id="301880"/>
    <lineage>
        <taxon>Eukaryota</taxon>
        <taxon>Viridiplantae</taxon>
        <taxon>Streptophyta</taxon>
        <taxon>Embryophyta</taxon>
        <taxon>Tracheophyta</taxon>
        <taxon>Spermatophyta</taxon>
        <taxon>Magnoliopsida</taxon>
        <taxon>eudicotyledons</taxon>
        <taxon>Gunneridae</taxon>
        <taxon>Pentapetalae</taxon>
        <taxon>asterids</taxon>
        <taxon>campanulids</taxon>
        <taxon>Asterales</taxon>
        <taxon>Asteraceae</taxon>
        <taxon>Asteroideae</taxon>
        <taxon>Anthemideae</taxon>
        <taxon>Anthemidinae</taxon>
        <taxon>Tanacetum</taxon>
    </lineage>
</organism>
<keyword evidence="2" id="KW-1185">Reference proteome</keyword>
<proteinExistence type="predicted"/>
<dbReference type="Proteomes" id="UP001151760">
    <property type="component" value="Unassembled WGS sequence"/>
</dbReference>
<reference evidence="1" key="1">
    <citation type="journal article" date="2022" name="Int. J. Mol. Sci.">
        <title>Draft Genome of Tanacetum Coccineum: Genomic Comparison of Closely Related Tanacetum-Family Plants.</title>
        <authorList>
            <person name="Yamashiro T."/>
            <person name="Shiraishi A."/>
            <person name="Nakayama K."/>
            <person name="Satake H."/>
        </authorList>
    </citation>
    <scope>NUCLEOTIDE SEQUENCE</scope>
</reference>
<dbReference type="EMBL" id="BQNB010010558">
    <property type="protein sequence ID" value="GJS78885.1"/>
    <property type="molecule type" value="Genomic_DNA"/>
</dbReference>
<evidence type="ECO:0000313" key="2">
    <source>
        <dbReference type="Proteomes" id="UP001151760"/>
    </source>
</evidence>
<protein>
    <submittedName>
        <fullName evidence="1">Uncharacterized protein</fullName>
    </submittedName>
</protein>
<accession>A0ABQ4YMI1</accession>
<gene>
    <name evidence="1" type="ORF">Tco_0728766</name>
</gene>
<sequence length="116" mass="12576">MIDFHPFYHWRSKVRHFIWQNLRQLILDLFVILVVIDAESSSTSFSNAVTLLLNWKRDAKFGSSDGGFVASVVGGGVGVDCGGGGAKDGNDYGMTVVYIGEDSVITETCTIRSVGV</sequence>
<reference evidence="1" key="2">
    <citation type="submission" date="2022-01" db="EMBL/GenBank/DDBJ databases">
        <authorList>
            <person name="Yamashiro T."/>
            <person name="Shiraishi A."/>
            <person name="Satake H."/>
            <person name="Nakayama K."/>
        </authorList>
    </citation>
    <scope>NUCLEOTIDE SEQUENCE</scope>
</reference>
<name>A0ABQ4YMI1_9ASTR</name>
<evidence type="ECO:0000313" key="1">
    <source>
        <dbReference type="EMBL" id="GJS78885.1"/>
    </source>
</evidence>
<comment type="caution">
    <text evidence="1">The sequence shown here is derived from an EMBL/GenBank/DDBJ whole genome shotgun (WGS) entry which is preliminary data.</text>
</comment>